<evidence type="ECO:0000313" key="3">
    <source>
        <dbReference type="Proteomes" id="UP000054988"/>
    </source>
</evidence>
<dbReference type="Proteomes" id="UP000054988">
    <property type="component" value="Unassembled WGS sequence"/>
</dbReference>
<feature type="compositionally biased region" description="Polar residues" evidence="1">
    <location>
        <begin position="27"/>
        <end position="38"/>
    </location>
</feature>
<feature type="region of interest" description="Disordered" evidence="1">
    <location>
        <begin position="1"/>
        <end position="38"/>
    </location>
</feature>
<dbReference type="AlphaFoldDB" id="A0A0W0G9U4"/>
<sequence>MPASKAFPTPWDISAAAPARPNDIMNDPSTPAEQFIHT</sequence>
<gene>
    <name evidence="2" type="ORF">WG66_2100</name>
</gene>
<evidence type="ECO:0000256" key="1">
    <source>
        <dbReference type="SAM" id="MobiDB-lite"/>
    </source>
</evidence>
<dbReference type="EMBL" id="LATX01000720">
    <property type="protein sequence ID" value="KTB45319.1"/>
    <property type="molecule type" value="Genomic_DNA"/>
</dbReference>
<reference evidence="2 3" key="1">
    <citation type="submission" date="2015-12" db="EMBL/GenBank/DDBJ databases">
        <title>Draft genome sequence of Moniliophthora roreri, the causal agent of frosty pod rot of cacao.</title>
        <authorList>
            <person name="Aime M.C."/>
            <person name="Diaz-Valderrama J.R."/>
            <person name="Kijpornyongpan T."/>
            <person name="Phillips-Mora W."/>
        </authorList>
    </citation>
    <scope>NUCLEOTIDE SEQUENCE [LARGE SCALE GENOMIC DNA]</scope>
    <source>
        <strain evidence="2 3">MCA 2952</strain>
    </source>
</reference>
<evidence type="ECO:0000313" key="2">
    <source>
        <dbReference type="EMBL" id="KTB45319.1"/>
    </source>
</evidence>
<protein>
    <submittedName>
        <fullName evidence="2">Uncharacterized protein</fullName>
    </submittedName>
</protein>
<accession>A0A0W0G9U4</accession>
<proteinExistence type="predicted"/>
<name>A0A0W0G9U4_MONRR</name>
<organism evidence="2 3">
    <name type="scientific">Moniliophthora roreri</name>
    <name type="common">Frosty pod rot fungus</name>
    <name type="synonym">Monilia roreri</name>
    <dbReference type="NCBI Taxonomy" id="221103"/>
    <lineage>
        <taxon>Eukaryota</taxon>
        <taxon>Fungi</taxon>
        <taxon>Dikarya</taxon>
        <taxon>Basidiomycota</taxon>
        <taxon>Agaricomycotina</taxon>
        <taxon>Agaricomycetes</taxon>
        <taxon>Agaricomycetidae</taxon>
        <taxon>Agaricales</taxon>
        <taxon>Marasmiineae</taxon>
        <taxon>Marasmiaceae</taxon>
        <taxon>Moniliophthora</taxon>
    </lineage>
</organism>
<comment type="caution">
    <text evidence="2">The sequence shown here is derived from an EMBL/GenBank/DDBJ whole genome shotgun (WGS) entry which is preliminary data.</text>
</comment>